<keyword evidence="8 10" id="KW-0472">Membrane</keyword>
<feature type="signal peptide" evidence="11">
    <location>
        <begin position="1"/>
        <end position="25"/>
    </location>
</feature>
<evidence type="ECO:0000256" key="4">
    <source>
        <dbReference type="ARBA" id="ARBA00022692"/>
    </source>
</evidence>
<evidence type="ECO:0000256" key="5">
    <source>
        <dbReference type="ARBA" id="ARBA00022729"/>
    </source>
</evidence>
<dbReference type="PANTHER" id="PTHR30329:SF21">
    <property type="entry name" value="LIPOPROTEIN YIAD-RELATED"/>
    <property type="match status" value="1"/>
</dbReference>
<protein>
    <submittedName>
        <fullName evidence="13">OmpA domain-containing outer membrane protein</fullName>
    </submittedName>
</protein>
<keyword evidence="5 11" id="KW-0732">Signal</keyword>
<dbReference type="KEGG" id="dli:dnl_46210"/>
<dbReference type="InterPro" id="IPR028974">
    <property type="entry name" value="TSP_type-3_rpt"/>
</dbReference>
<comment type="subcellular location">
    <subcellularLocation>
        <location evidence="1">Cell outer membrane</location>
        <topology evidence="1">Multi-pass membrane protein</topology>
    </subcellularLocation>
</comment>
<dbReference type="Pfam" id="PF13505">
    <property type="entry name" value="OMP_b-brl"/>
    <property type="match status" value="1"/>
</dbReference>
<feature type="domain" description="OmpA-like" evidence="12">
    <location>
        <begin position="245"/>
        <end position="362"/>
    </location>
</feature>
<dbReference type="EMBL" id="CP061799">
    <property type="protein sequence ID" value="QTA82248.1"/>
    <property type="molecule type" value="Genomic_DNA"/>
</dbReference>
<keyword evidence="14" id="KW-1185">Reference proteome</keyword>
<evidence type="ECO:0000256" key="2">
    <source>
        <dbReference type="ARBA" id="ARBA00022448"/>
    </source>
</evidence>
<evidence type="ECO:0000256" key="9">
    <source>
        <dbReference type="ARBA" id="ARBA00023237"/>
    </source>
</evidence>
<sequence>MKQTGIKISVLTMLLVSMIFSTSYSEVTPQAFSISVMGGGYSFDDNRVALDLGKTFTLGLGYNFNQSMAAELSASYIHTDADLPGDQDIYVVQPRLDFLYHIMPDNDFVPYIAVGVSGLFFESGGIPMEDTAQVNGGLGAKLYIAQNIALRGDARYYYGFEDSDSDFALTAGIVIEFGGKKKEPERLDSDNDGVFDDEDQCPDTIEGVRVDSVGCQIKSDPYAVMEKTSDAAQALEESDKEIVVEKKKPEMIEVIVYFDYKNTAVKPEYRGDLEKLAYLMKEFPEISAVVEAHTDNIGSDQYNLKLSQERAESIRQFMTVNYNIDAGRFELRAMGESQPAAPNNTDEGRAANRRAVTITIME</sequence>
<dbReference type="PRINTS" id="PR01021">
    <property type="entry name" value="OMPADOMAIN"/>
</dbReference>
<keyword evidence="6" id="KW-0406">Ion transport</keyword>
<dbReference type="RefSeq" id="WP_207688195.1">
    <property type="nucleotide sequence ID" value="NZ_CP061799.1"/>
</dbReference>
<dbReference type="SUPFAM" id="SSF103088">
    <property type="entry name" value="OmpA-like"/>
    <property type="match status" value="1"/>
</dbReference>
<evidence type="ECO:0000256" key="8">
    <source>
        <dbReference type="ARBA" id="ARBA00023136"/>
    </source>
</evidence>
<keyword evidence="4" id="KW-0812">Transmembrane</keyword>
<proteinExistence type="predicted"/>
<keyword evidence="3" id="KW-1134">Transmembrane beta strand</keyword>
<dbReference type="InterPro" id="IPR006664">
    <property type="entry name" value="OMP_bac"/>
</dbReference>
<evidence type="ECO:0000256" key="6">
    <source>
        <dbReference type="ARBA" id="ARBA00023065"/>
    </source>
</evidence>
<dbReference type="CDD" id="cd07185">
    <property type="entry name" value="OmpA_C-like"/>
    <property type="match status" value="1"/>
</dbReference>
<evidence type="ECO:0000313" key="14">
    <source>
        <dbReference type="Proteomes" id="UP000663720"/>
    </source>
</evidence>
<dbReference type="Gene3D" id="3.30.1330.60">
    <property type="entry name" value="OmpA-like domain"/>
    <property type="match status" value="1"/>
</dbReference>
<dbReference type="AlphaFoldDB" id="A0A975BBH7"/>
<dbReference type="SUPFAM" id="SSF103647">
    <property type="entry name" value="TSP type-3 repeat"/>
    <property type="match status" value="1"/>
</dbReference>
<dbReference type="InterPro" id="IPR011250">
    <property type="entry name" value="OMP/PagP_B-barrel"/>
</dbReference>
<dbReference type="Pfam" id="PF00691">
    <property type="entry name" value="OmpA"/>
    <property type="match status" value="1"/>
</dbReference>
<dbReference type="InterPro" id="IPR036737">
    <property type="entry name" value="OmpA-like_sf"/>
</dbReference>
<dbReference type="InterPro" id="IPR050330">
    <property type="entry name" value="Bact_OuterMem_StrucFunc"/>
</dbReference>
<dbReference type="InterPro" id="IPR027385">
    <property type="entry name" value="Beta-barrel_OMP"/>
</dbReference>
<reference evidence="13" key="1">
    <citation type="journal article" date="2021" name="Microb. Physiol.">
        <title>Proteogenomic Insights into the Physiology of Marine, Sulfate-Reducing, Filamentous Desulfonema limicola and Desulfonema magnum.</title>
        <authorList>
            <person name="Schnaars V."/>
            <person name="Wohlbrand L."/>
            <person name="Scheve S."/>
            <person name="Hinrichs C."/>
            <person name="Reinhardt R."/>
            <person name="Rabus R."/>
        </authorList>
    </citation>
    <scope>NUCLEOTIDE SEQUENCE</scope>
    <source>
        <strain evidence="13">5ac10</strain>
    </source>
</reference>
<dbReference type="GO" id="GO:0006811">
    <property type="term" value="P:monoatomic ion transport"/>
    <property type="evidence" value="ECO:0007669"/>
    <property type="project" value="UniProtKB-KW"/>
</dbReference>
<dbReference type="PANTHER" id="PTHR30329">
    <property type="entry name" value="STATOR ELEMENT OF FLAGELLAR MOTOR COMPLEX"/>
    <property type="match status" value="1"/>
</dbReference>
<accession>A0A975BBH7</accession>
<dbReference type="Proteomes" id="UP000663720">
    <property type="component" value="Chromosome"/>
</dbReference>
<dbReference type="GO" id="GO:0046930">
    <property type="term" value="C:pore complex"/>
    <property type="evidence" value="ECO:0007669"/>
    <property type="project" value="UniProtKB-KW"/>
</dbReference>
<dbReference type="GO" id="GO:0009279">
    <property type="term" value="C:cell outer membrane"/>
    <property type="evidence" value="ECO:0007669"/>
    <property type="project" value="UniProtKB-SubCell"/>
</dbReference>
<keyword evidence="7" id="KW-0626">Porin</keyword>
<evidence type="ECO:0000256" key="7">
    <source>
        <dbReference type="ARBA" id="ARBA00023114"/>
    </source>
</evidence>
<evidence type="ECO:0000256" key="3">
    <source>
        <dbReference type="ARBA" id="ARBA00022452"/>
    </source>
</evidence>
<gene>
    <name evidence="13" type="ORF">dnl_46210</name>
</gene>
<dbReference type="SUPFAM" id="SSF56925">
    <property type="entry name" value="OMPA-like"/>
    <property type="match status" value="1"/>
</dbReference>
<keyword evidence="9" id="KW-0998">Cell outer membrane</keyword>
<dbReference type="GO" id="GO:0005509">
    <property type="term" value="F:calcium ion binding"/>
    <property type="evidence" value="ECO:0007669"/>
    <property type="project" value="InterPro"/>
</dbReference>
<evidence type="ECO:0000256" key="10">
    <source>
        <dbReference type="PROSITE-ProRule" id="PRU00473"/>
    </source>
</evidence>
<evidence type="ECO:0000256" key="11">
    <source>
        <dbReference type="SAM" id="SignalP"/>
    </source>
</evidence>
<name>A0A975BBH7_9BACT</name>
<organism evidence="13 14">
    <name type="scientific">Desulfonema limicola</name>
    <dbReference type="NCBI Taxonomy" id="45656"/>
    <lineage>
        <taxon>Bacteria</taxon>
        <taxon>Pseudomonadati</taxon>
        <taxon>Thermodesulfobacteriota</taxon>
        <taxon>Desulfobacteria</taxon>
        <taxon>Desulfobacterales</taxon>
        <taxon>Desulfococcaceae</taxon>
        <taxon>Desulfonema</taxon>
    </lineage>
</organism>
<keyword evidence="2" id="KW-0813">Transport</keyword>
<dbReference type="InterPro" id="IPR006665">
    <property type="entry name" value="OmpA-like"/>
</dbReference>
<evidence type="ECO:0000259" key="12">
    <source>
        <dbReference type="PROSITE" id="PS51123"/>
    </source>
</evidence>
<feature type="chain" id="PRO_5037593849" evidence="11">
    <location>
        <begin position="26"/>
        <end position="362"/>
    </location>
</feature>
<evidence type="ECO:0000313" key="13">
    <source>
        <dbReference type="EMBL" id="QTA82248.1"/>
    </source>
</evidence>
<dbReference type="GO" id="GO:0015288">
    <property type="term" value="F:porin activity"/>
    <property type="evidence" value="ECO:0007669"/>
    <property type="project" value="UniProtKB-KW"/>
</dbReference>
<dbReference type="PROSITE" id="PS51123">
    <property type="entry name" value="OMPA_2"/>
    <property type="match status" value="1"/>
</dbReference>
<evidence type="ECO:0000256" key="1">
    <source>
        <dbReference type="ARBA" id="ARBA00004571"/>
    </source>
</evidence>
<dbReference type="Gene3D" id="2.40.160.20">
    <property type="match status" value="1"/>
</dbReference>